<dbReference type="Proteomes" id="UP000184232">
    <property type="component" value="Unassembled WGS sequence"/>
</dbReference>
<dbReference type="GO" id="GO:0003677">
    <property type="term" value="F:DNA binding"/>
    <property type="evidence" value="ECO:0007669"/>
    <property type="project" value="UniProtKB-KW"/>
</dbReference>
<proteinExistence type="predicted"/>
<keyword evidence="1" id="KW-0238">DNA-binding</keyword>
<dbReference type="PANTHER" id="PTHR46558">
    <property type="entry name" value="TRACRIPTIONAL REGULATORY PROTEIN-RELATED-RELATED"/>
    <property type="match status" value="1"/>
</dbReference>
<dbReference type="STRING" id="683124.SAMN05444337_2250"/>
<dbReference type="Gene3D" id="1.10.260.40">
    <property type="entry name" value="lambda repressor-like DNA-binding domains"/>
    <property type="match status" value="1"/>
</dbReference>
<feature type="domain" description="HTH cro/C1-type" evidence="2">
    <location>
        <begin position="8"/>
        <end position="62"/>
    </location>
</feature>
<dbReference type="EMBL" id="FQZH01000004">
    <property type="protein sequence ID" value="SHJ56718.1"/>
    <property type="molecule type" value="Genomic_DNA"/>
</dbReference>
<dbReference type="RefSeq" id="WP_072785065.1">
    <property type="nucleotide sequence ID" value="NZ_CP045292.1"/>
</dbReference>
<dbReference type="InterPro" id="IPR010982">
    <property type="entry name" value="Lambda_DNA-bd_dom_sf"/>
</dbReference>
<dbReference type="Pfam" id="PF01381">
    <property type="entry name" value="HTH_3"/>
    <property type="match status" value="1"/>
</dbReference>
<protein>
    <submittedName>
        <fullName evidence="3">Transcriptional regulator, contains XRE-family HTH domain</fullName>
    </submittedName>
</protein>
<gene>
    <name evidence="3" type="ORF">SAMN05444337_2250</name>
</gene>
<evidence type="ECO:0000313" key="3">
    <source>
        <dbReference type="EMBL" id="SHJ56718.1"/>
    </source>
</evidence>
<dbReference type="OrthoDB" id="3831186at2"/>
<evidence type="ECO:0000259" key="2">
    <source>
        <dbReference type="PROSITE" id="PS50943"/>
    </source>
</evidence>
<dbReference type="SMART" id="SM00530">
    <property type="entry name" value="HTH_XRE"/>
    <property type="match status" value="1"/>
</dbReference>
<sequence>MTYFGTNIKKIRQIKGLSQQAFAEILDLNRGVISSYEEGRAEPKIETLLRIATILDLTTDELLSKPITINKITNFNEIEDLVSRQSSNESILQEITPNNEVKPFDLQKILADIDFVFTVDDVLAGKSIYSKGNVLLLSSNLDKVDVNCFYLLFDKTNGVKISEEIEKNKLVYKIVGVIQTNQNISLMTSILNRLEKIESKLK</sequence>
<dbReference type="AlphaFoldDB" id="A0A1M6KCQ8"/>
<evidence type="ECO:0000256" key="1">
    <source>
        <dbReference type="ARBA" id="ARBA00023125"/>
    </source>
</evidence>
<accession>A0A1M6KCQ8</accession>
<reference evidence="3 4" key="1">
    <citation type="submission" date="2016-11" db="EMBL/GenBank/DDBJ databases">
        <authorList>
            <person name="Jaros S."/>
            <person name="Januszkiewicz K."/>
            <person name="Wedrychowicz H."/>
        </authorList>
    </citation>
    <scope>NUCLEOTIDE SEQUENCE [LARGE SCALE GENOMIC DNA]</scope>
    <source>
        <strain evidence="3 4">DSM 22807</strain>
    </source>
</reference>
<dbReference type="InterPro" id="IPR001387">
    <property type="entry name" value="Cro/C1-type_HTH"/>
</dbReference>
<name>A0A1M6KCQ8_9FLAO</name>
<organism evidence="3 4">
    <name type="scientific">Flavobacterium haoranii</name>
    <dbReference type="NCBI Taxonomy" id="683124"/>
    <lineage>
        <taxon>Bacteria</taxon>
        <taxon>Pseudomonadati</taxon>
        <taxon>Bacteroidota</taxon>
        <taxon>Flavobacteriia</taxon>
        <taxon>Flavobacteriales</taxon>
        <taxon>Flavobacteriaceae</taxon>
        <taxon>Flavobacterium</taxon>
    </lineage>
</organism>
<evidence type="ECO:0000313" key="4">
    <source>
        <dbReference type="Proteomes" id="UP000184232"/>
    </source>
</evidence>
<dbReference type="PROSITE" id="PS50943">
    <property type="entry name" value="HTH_CROC1"/>
    <property type="match status" value="1"/>
</dbReference>
<keyword evidence="4" id="KW-1185">Reference proteome</keyword>
<dbReference type="CDD" id="cd00093">
    <property type="entry name" value="HTH_XRE"/>
    <property type="match status" value="1"/>
</dbReference>
<dbReference type="PANTHER" id="PTHR46558:SF4">
    <property type="entry name" value="DNA-BIDING PHAGE PROTEIN"/>
    <property type="match status" value="1"/>
</dbReference>
<dbReference type="SUPFAM" id="SSF47413">
    <property type="entry name" value="lambda repressor-like DNA-binding domains"/>
    <property type="match status" value="1"/>
</dbReference>